<keyword evidence="3" id="KW-1185">Reference proteome</keyword>
<reference evidence="3" key="2">
    <citation type="journal article" date="2013" name="PLoS Genet.">
        <title>Comparative genome structure, secondary metabolite, and effector coding capacity across Cochliobolus pathogens.</title>
        <authorList>
            <person name="Condon B.J."/>
            <person name="Leng Y."/>
            <person name="Wu D."/>
            <person name="Bushley K.E."/>
            <person name="Ohm R.A."/>
            <person name="Otillar R."/>
            <person name="Martin J."/>
            <person name="Schackwitz W."/>
            <person name="Grimwood J."/>
            <person name="MohdZainudin N."/>
            <person name="Xue C."/>
            <person name="Wang R."/>
            <person name="Manning V.A."/>
            <person name="Dhillon B."/>
            <person name="Tu Z.J."/>
            <person name="Steffenson B.J."/>
            <person name="Salamov A."/>
            <person name="Sun H."/>
            <person name="Lowry S."/>
            <person name="LaButti K."/>
            <person name="Han J."/>
            <person name="Copeland A."/>
            <person name="Lindquist E."/>
            <person name="Barry K."/>
            <person name="Schmutz J."/>
            <person name="Baker S.E."/>
            <person name="Ciuffetti L.M."/>
            <person name="Grigoriev I.V."/>
            <person name="Zhong S."/>
            <person name="Turgeon B.G."/>
        </authorList>
    </citation>
    <scope>NUCLEOTIDE SEQUENCE [LARGE SCALE GENOMIC DNA]</scope>
    <source>
        <strain evidence="3">C5 / ATCC 48332 / race O</strain>
    </source>
</reference>
<proteinExistence type="predicted"/>
<dbReference type="EMBL" id="KB445577">
    <property type="protein sequence ID" value="EMD90905.1"/>
    <property type="molecule type" value="Genomic_DNA"/>
</dbReference>
<sequence>MPTDKSTSQPEAEQHKYLFPTSKYISSATPAPLPLRMPTLISSASSSSSSRLARTLGW</sequence>
<dbReference type="HOGENOM" id="CLU_2978960_0_0_1"/>
<dbReference type="Proteomes" id="UP000016936">
    <property type="component" value="Unassembled WGS sequence"/>
</dbReference>
<gene>
    <name evidence="2" type="ORF">COCHEDRAFT_1021703</name>
</gene>
<reference evidence="2 3" key="1">
    <citation type="journal article" date="2012" name="PLoS Pathog.">
        <title>Diverse lifestyles and strategies of plant pathogenesis encoded in the genomes of eighteen Dothideomycetes fungi.</title>
        <authorList>
            <person name="Ohm R.A."/>
            <person name="Feau N."/>
            <person name="Henrissat B."/>
            <person name="Schoch C.L."/>
            <person name="Horwitz B.A."/>
            <person name="Barry K.W."/>
            <person name="Condon B.J."/>
            <person name="Copeland A.C."/>
            <person name="Dhillon B."/>
            <person name="Glaser F."/>
            <person name="Hesse C.N."/>
            <person name="Kosti I."/>
            <person name="LaButti K."/>
            <person name="Lindquist E.A."/>
            <person name="Lucas S."/>
            <person name="Salamov A.A."/>
            <person name="Bradshaw R.E."/>
            <person name="Ciuffetti L."/>
            <person name="Hamelin R.C."/>
            <person name="Kema G.H.J."/>
            <person name="Lawrence C."/>
            <person name="Scott J.A."/>
            <person name="Spatafora J.W."/>
            <person name="Turgeon B.G."/>
            <person name="de Wit P.J.G.M."/>
            <person name="Zhong S."/>
            <person name="Goodwin S.B."/>
            <person name="Grigoriev I.V."/>
        </authorList>
    </citation>
    <scope>NUCLEOTIDE SEQUENCE [LARGE SCALE GENOMIC DNA]</scope>
    <source>
        <strain evidence="3">C5 / ATCC 48332 / race O</strain>
    </source>
</reference>
<accession>M2SZX8</accession>
<evidence type="ECO:0000313" key="3">
    <source>
        <dbReference type="Proteomes" id="UP000016936"/>
    </source>
</evidence>
<organism evidence="2 3">
    <name type="scientific">Cochliobolus heterostrophus (strain C5 / ATCC 48332 / race O)</name>
    <name type="common">Southern corn leaf blight fungus</name>
    <name type="synonym">Bipolaris maydis</name>
    <dbReference type="NCBI Taxonomy" id="701091"/>
    <lineage>
        <taxon>Eukaryota</taxon>
        <taxon>Fungi</taxon>
        <taxon>Dikarya</taxon>
        <taxon>Ascomycota</taxon>
        <taxon>Pezizomycotina</taxon>
        <taxon>Dothideomycetes</taxon>
        <taxon>Pleosporomycetidae</taxon>
        <taxon>Pleosporales</taxon>
        <taxon>Pleosporineae</taxon>
        <taxon>Pleosporaceae</taxon>
        <taxon>Bipolaris</taxon>
    </lineage>
</organism>
<dbReference type="AlphaFoldDB" id="M2SZX8"/>
<evidence type="ECO:0000313" key="2">
    <source>
        <dbReference type="EMBL" id="EMD90905.1"/>
    </source>
</evidence>
<evidence type="ECO:0000256" key="1">
    <source>
        <dbReference type="SAM" id="MobiDB-lite"/>
    </source>
</evidence>
<feature type="region of interest" description="Disordered" evidence="1">
    <location>
        <begin position="36"/>
        <end position="58"/>
    </location>
</feature>
<protein>
    <submittedName>
        <fullName evidence="2">Uncharacterized protein</fullName>
    </submittedName>
</protein>
<name>M2SZX8_COCH5</name>